<dbReference type="NCBIfam" id="NF008168">
    <property type="entry name" value="PRK10917.2-2"/>
    <property type="match status" value="1"/>
</dbReference>
<keyword evidence="5 15" id="KW-0378">Hydrolase</keyword>
<evidence type="ECO:0000256" key="2">
    <source>
        <dbReference type="ARBA" id="ARBA00017846"/>
    </source>
</evidence>
<dbReference type="GO" id="GO:0005524">
    <property type="term" value="F:ATP binding"/>
    <property type="evidence" value="ECO:0007669"/>
    <property type="project" value="UniProtKB-KW"/>
</dbReference>
<dbReference type="Pfam" id="PF00271">
    <property type="entry name" value="Helicase_C"/>
    <property type="match status" value="1"/>
</dbReference>
<feature type="domain" description="Helicase ATP-binding" evidence="16">
    <location>
        <begin position="272"/>
        <end position="433"/>
    </location>
</feature>
<dbReference type="SMART" id="SM00490">
    <property type="entry name" value="HELICc"/>
    <property type="match status" value="1"/>
</dbReference>
<dbReference type="GO" id="GO:0016887">
    <property type="term" value="F:ATP hydrolysis activity"/>
    <property type="evidence" value="ECO:0007669"/>
    <property type="project" value="RHEA"/>
</dbReference>
<evidence type="ECO:0000259" key="17">
    <source>
        <dbReference type="PROSITE" id="PS51194"/>
    </source>
</evidence>
<evidence type="ECO:0000256" key="3">
    <source>
        <dbReference type="ARBA" id="ARBA00022741"/>
    </source>
</evidence>
<dbReference type="InterPro" id="IPR047112">
    <property type="entry name" value="RecG/Mfd"/>
</dbReference>
<dbReference type="EC" id="5.6.2.4" evidence="13 15"/>
<dbReference type="NCBIfam" id="NF008165">
    <property type="entry name" value="PRK10917.1-3"/>
    <property type="match status" value="1"/>
</dbReference>
<dbReference type="InterPro" id="IPR014001">
    <property type="entry name" value="Helicase_ATP-bd"/>
</dbReference>
<dbReference type="SUPFAM" id="SSF52540">
    <property type="entry name" value="P-loop containing nucleoside triphosphate hydrolases"/>
    <property type="match status" value="2"/>
</dbReference>
<dbReference type="GO" id="GO:0006310">
    <property type="term" value="P:DNA recombination"/>
    <property type="evidence" value="ECO:0007669"/>
    <property type="project" value="UniProtKB-UniRule"/>
</dbReference>
<feature type="domain" description="Helicase C-terminal" evidence="17">
    <location>
        <begin position="453"/>
        <end position="612"/>
    </location>
</feature>
<dbReference type="CDD" id="cd17992">
    <property type="entry name" value="DEXHc_RecG"/>
    <property type="match status" value="1"/>
</dbReference>
<dbReference type="InterPro" id="IPR012340">
    <property type="entry name" value="NA-bd_OB-fold"/>
</dbReference>
<dbReference type="Proteomes" id="UP000289216">
    <property type="component" value="Unassembled WGS sequence"/>
</dbReference>
<evidence type="ECO:0000256" key="8">
    <source>
        <dbReference type="ARBA" id="ARBA00023125"/>
    </source>
</evidence>
<evidence type="ECO:0000256" key="7">
    <source>
        <dbReference type="ARBA" id="ARBA00022840"/>
    </source>
</evidence>
<name>A0A4Q2L342_9FUSO</name>
<dbReference type="Pfam" id="PF00270">
    <property type="entry name" value="DEAD"/>
    <property type="match status" value="1"/>
</dbReference>
<dbReference type="CDD" id="cd04488">
    <property type="entry name" value="RecG_wedge_OBF"/>
    <property type="match status" value="1"/>
</dbReference>
<keyword evidence="6 15" id="KW-0347">Helicase</keyword>
<evidence type="ECO:0000256" key="13">
    <source>
        <dbReference type="ARBA" id="ARBA00034808"/>
    </source>
</evidence>
<evidence type="ECO:0000256" key="9">
    <source>
        <dbReference type="ARBA" id="ARBA00023172"/>
    </source>
</evidence>
<dbReference type="InterPro" id="IPR027417">
    <property type="entry name" value="P-loop_NTPase"/>
</dbReference>
<evidence type="ECO:0000256" key="11">
    <source>
        <dbReference type="ARBA" id="ARBA00023235"/>
    </source>
</evidence>
<protein>
    <recommendedName>
        <fullName evidence="2 15">ATP-dependent DNA helicase RecG</fullName>
        <ecNumber evidence="13 15">5.6.2.4</ecNumber>
    </recommendedName>
</protein>
<dbReference type="GO" id="GO:0003677">
    <property type="term" value="F:DNA binding"/>
    <property type="evidence" value="ECO:0007669"/>
    <property type="project" value="UniProtKB-KW"/>
</dbReference>
<dbReference type="Pfam" id="PF19833">
    <property type="entry name" value="RecG_dom3_C"/>
    <property type="match status" value="1"/>
</dbReference>
<gene>
    <name evidence="18" type="primary">recG</name>
    <name evidence="18" type="ORF">EPT53_02375</name>
</gene>
<keyword evidence="8" id="KW-0238">DNA-binding</keyword>
<dbReference type="RefSeq" id="WP_129490565.1">
    <property type="nucleotide sequence ID" value="NZ_SBAP01000005.1"/>
</dbReference>
<dbReference type="PROSITE" id="PS51194">
    <property type="entry name" value="HELICASE_CTER"/>
    <property type="match status" value="1"/>
</dbReference>
<dbReference type="AlphaFoldDB" id="A0A4Q2L342"/>
<evidence type="ECO:0000256" key="10">
    <source>
        <dbReference type="ARBA" id="ARBA00023204"/>
    </source>
</evidence>
<comment type="caution">
    <text evidence="18">The sequence shown here is derived from an EMBL/GenBank/DDBJ whole genome shotgun (WGS) entry which is preliminary data.</text>
</comment>
<dbReference type="InterPro" id="IPR033454">
    <property type="entry name" value="RecG_wedge"/>
</dbReference>
<dbReference type="Gene3D" id="2.40.50.140">
    <property type="entry name" value="Nucleic acid-binding proteins"/>
    <property type="match status" value="1"/>
</dbReference>
<comment type="catalytic activity">
    <reaction evidence="14 15">
        <text>ATP + H2O = ADP + phosphate + H(+)</text>
        <dbReference type="Rhea" id="RHEA:13065"/>
        <dbReference type="ChEBI" id="CHEBI:15377"/>
        <dbReference type="ChEBI" id="CHEBI:15378"/>
        <dbReference type="ChEBI" id="CHEBI:30616"/>
        <dbReference type="ChEBI" id="CHEBI:43474"/>
        <dbReference type="ChEBI" id="CHEBI:456216"/>
        <dbReference type="EC" id="5.6.2.4"/>
    </reaction>
</comment>
<dbReference type="Pfam" id="PF17191">
    <property type="entry name" value="RecG_wedge"/>
    <property type="match status" value="1"/>
</dbReference>
<evidence type="ECO:0000256" key="1">
    <source>
        <dbReference type="ARBA" id="ARBA00007504"/>
    </source>
</evidence>
<dbReference type="EMBL" id="SBAP01000005">
    <property type="protein sequence ID" value="RXZ70833.1"/>
    <property type="molecule type" value="Genomic_DNA"/>
</dbReference>
<keyword evidence="9 15" id="KW-0233">DNA recombination</keyword>
<evidence type="ECO:0000256" key="5">
    <source>
        <dbReference type="ARBA" id="ARBA00022801"/>
    </source>
</evidence>
<dbReference type="GO" id="GO:0043138">
    <property type="term" value="F:3'-5' DNA helicase activity"/>
    <property type="evidence" value="ECO:0007669"/>
    <property type="project" value="UniProtKB-EC"/>
</dbReference>
<dbReference type="GO" id="GO:0006281">
    <property type="term" value="P:DNA repair"/>
    <property type="evidence" value="ECO:0007669"/>
    <property type="project" value="UniProtKB-UniRule"/>
</dbReference>
<dbReference type="InterPro" id="IPR001650">
    <property type="entry name" value="Helicase_C-like"/>
</dbReference>
<comment type="similarity">
    <text evidence="1 15">Belongs to the helicase family. RecG subfamily.</text>
</comment>
<dbReference type="InterPro" id="IPR011545">
    <property type="entry name" value="DEAD/DEAH_box_helicase_dom"/>
</dbReference>
<evidence type="ECO:0000259" key="16">
    <source>
        <dbReference type="PROSITE" id="PS51192"/>
    </source>
</evidence>
<keyword evidence="4 15" id="KW-0227">DNA damage</keyword>
<keyword evidence="7 15" id="KW-0067">ATP-binding</keyword>
<dbReference type="PANTHER" id="PTHR47964:SF1">
    <property type="entry name" value="ATP-DEPENDENT DNA HELICASE HOMOLOG RECG, CHLOROPLASTIC"/>
    <property type="match status" value="1"/>
</dbReference>
<accession>A0A4Q2L342</accession>
<dbReference type="InterPro" id="IPR004609">
    <property type="entry name" value="ATP-dep_DNA_helicase_RecG"/>
</dbReference>
<evidence type="ECO:0000256" key="14">
    <source>
        <dbReference type="ARBA" id="ARBA00048988"/>
    </source>
</evidence>
<keyword evidence="11" id="KW-0413">Isomerase</keyword>
<evidence type="ECO:0000313" key="18">
    <source>
        <dbReference type="EMBL" id="RXZ70833.1"/>
    </source>
</evidence>
<dbReference type="PROSITE" id="PS51192">
    <property type="entry name" value="HELICASE_ATP_BIND_1"/>
    <property type="match status" value="1"/>
</dbReference>
<proteinExistence type="inferred from homology"/>
<dbReference type="SMART" id="SM00487">
    <property type="entry name" value="DEXDc"/>
    <property type="match status" value="1"/>
</dbReference>
<evidence type="ECO:0000256" key="15">
    <source>
        <dbReference type="RuleBase" id="RU363016"/>
    </source>
</evidence>
<dbReference type="NCBIfam" id="TIGR00643">
    <property type="entry name" value="recG"/>
    <property type="match status" value="1"/>
</dbReference>
<dbReference type="SUPFAM" id="SSF50249">
    <property type="entry name" value="Nucleic acid-binding proteins"/>
    <property type="match status" value="1"/>
</dbReference>
<dbReference type="Gene3D" id="3.40.50.300">
    <property type="entry name" value="P-loop containing nucleotide triphosphate hydrolases"/>
    <property type="match status" value="2"/>
</dbReference>
<comment type="catalytic activity">
    <reaction evidence="12 15">
        <text>Couples ATP hydrolysis with the unwinding of duplex DNA by translocating in the 3'-5' direction.</text>
        <dbReference type="EC" id="5.6.2.4"/>
    </reaction>
</comment>
<dbReference type="PANTHER" id="PTHR47964">
    <property type="entry name" value="ATP-DEPENDENT DNA HELICASE HOMOLOG RECG, CHLOROPLASTIC"/>
    <property type="match status" value="1"/>
</dbReference>
<organism evidence="18 19">
    <name type="scientific">Fusobacterium necrophorum</name>
    <dbReference type="NCBI Taxonomy" id="859"/>
    <lineage>
        <taxon>Bacteria</taxon>
        <taxon>Fusobacteriati</taxon>
        <taxon>Fusobacteriota</taxon>
        <taxon>Fusobacteriia</taxon>
        <taxon>Fusobacteriales</taxon>
        <taxon>Fusobacteriaceae</taxon>
        <taxon>Fusobacterium</taxon>
    </lineage>
</organism>
<sequence>MEQYHSALYQGLDPKKYKGLKTLGIVTVHDLLYFFPRAYDNRSNLKTIAELHQEEYVVLHAKLLHVYTTPTRSGKRMTKATASDGSGLIEILWFGMPYLQKSLKLQEEYIFIGTIKRSMGTFQMTNPEFKLSKGQKMQGEILPIYSTHKNLSQNRFRKYMREVLSLTESSLAENIPEELCQKYKILERKQALWEIHFPSSEKALEEAKRRFAIEELLIIEMGILKNRFLTDSLSSPLYHLKGEKTLVRQYLDSLPFPLTRAQKKVITEIYKDLEQGRIVNRLVQGDVGSGKTIVAMILLLYMIENGYQGAFMAPTEILATQHYLGASSKMKELGLRVELLTGSIRGKKRNELLTALGEGKIDLLIGTHALLEEEVSFHQLGFIVIDEQHRFGVLQRQKLREKGILTNLLVMTATPIPRSLALSIYGDLDVSILDELPPGRSPIKTKWIASEEEMEKMYSFIRKQLQQGRQAYFVAPLIEESDKLVLHSILEVEKKIKEKLSDYKISILHGRMKSMEKEEIMRQFQQKEIDILVSTTVIEVGIDVPNAVIMTILNAERFGLSALHQLRGRVGRGNSASFCFLISKTQNESSKQRIKIMEATQDGFVIAEEDLKMRNAGEIFGLRQSGFSDLRFINLLHDVKTIKLVRDECMAYLRKYQGKILLPALKEDIFQKFKDSVQKD</sequence>
<evidence type="ECO:0000256" key="6">
    <source>
        <dbReference type="ARBA" id="ARBA00022806"/>
    </source>
</evidence>
<reference evidence="18 19" key="1">
    <citation type="submission" date="2019-01" db="EMBL/GenBank/DDBJ databases">
        <title>Fusobacterium necrophorum Isolated From the Uterus of Dairy Cows.</title>
        <authorList>
            <person name="Francis A.M."/>
        </authorList>
    </citation>
    <scope>NUCLEOTIDE SEQUENCE [LARGE SCALE GENOMIC DNA]</scope>
    <source>
        <strain evidence="18 19">KG35</strain>
    </source>
</reference>
<evidence type="ECO:0000256" key="4">
    <source>
        <dbReference type="ARBA" id="ARBA00022763"/>
    </source>
</evidence>
<keyword evidence="3 15" id="KW-0547">Nucleotide-binding</keyword>
<comment type="function">
    <text evidence="15">Plays a critical role in recombination and DNA repair. Helps process Holliday junction intermediates to mature products by catalyzing branch migration. Has replication fork regression activity, unwinds stalled or blocked replication forks to make a HJ that can be resolved. Has a DNA unwinding activity characteristic of a DNA helicase with 3'-5' polarity.</text>
</comment>
<evidence type="ECO:0000256" key="12">
    <source>
        <dbReference type="ARBA" id="ARBA00034617"/>
    </source>
</evidence>
<evidence type="ECO:0000313" key="19">
    <source>
        <dbReference type="Proteomes" id="UP000289216"/>
    </source>
</evidence>
<dbReference type="InterPro" id="IPR045562">
    <property type="entry name" value="RecG_dom3_C"/>
</dbReference>
<keyword evidence="10 15" id="KW-0234">DNA repair</keyword>